<accession>A0ABN3JLU2</accession>
<comment type="caution">
    <text evidence="1">The sequence shown here is derived from an EMBL/GenBank/DDBJ whole genome shotgun (WGS) entry which is preliminary data.</text>
</comment>
<proteinExistence type="predicted"/>
<evidence type="ECO:0000313" key="2">
    <source>
        <dbReference type="Proteomes" id="UP001501231"/>
    </source>
</evidence>
<dbReference type="Proteomes" id="UP001501231">
    <property type="component" value="Unassembled WGS sequence"/>
</dbReference>
<dbReference type="EMBL" id="BAAARW010000020">
    <property type="protein sequence ID" value="GAA2431895.1"/>
    <property type="molecule type" value="Genomic_DNA"/>
</dbReference>
<organism evidence="1 2">
    <name type="scientific">Actinomadura vinacea</name>
    <dbReference type="NCBI Taxonomy" id="115336"/>
    <lineage>
        <taxon>Bacteria</taxon>
        <taxon>Bacillati</taxon>
        <taxon>Actinomycetota</taxon>
        <taxon>Actinomycetes</taxon>
        <taxon>Streptosporangiales</taxon>
        <taxon>Thermomonosporaceae</taxon>
        <taxon>Actinomadura</taxon>
    </lineage>
</organism>
<keyword evidence="2" id="KW-1185">Reference proteome</keyword>
<gene>
    <name evidence="1" type="ORF">GCM10010191_52210</name>
</gene>
<name>A0ABN3JLU2_9ACTN</name>
<reference evidence="1 2" key="1">
    <citation type="journal article" date="2019" name="Int. J. Syst. Evol. Microbiol.">
        <title>The Global Catalogue of Microorganisms (GCM) 10K type strain sequencing project: providing services to taxonomists for standard genome sequencing and annotation.</title>
        <authorList>
            <consortium name="The Broad Institute Genomics Platform"/>
            <consortium name="The Broad Institute Genome Sequencing Center for Infectious Disease"/>
            <person name="Wu L."/>
            <person name="Ma J."/>
        </authorList>
    </citation>
    <scope>NUCLEOTIDE SEQUENCE [LARGE SCALE GENOMIC DNA]</scope>
    <source>
        <strain evidence="1 2">JCM 3325</strain>
    </source>
</reference>
<sequence length="61" mass="6537">MVSIQASVRDEGPLEALGVLDGPLMDALIITGLLTDSMFRDGVRTRARWSLHPGSNGDEQA</sequence>
<evidence type="ECO:0000313" key="1">
    <source>
        <dbReference type="EMBL" id="GAA2431895.1"/>
    </source>
</evidence>
<protein>
    <submittedName>
        <fullName evidence="1">Uncharacterized protein</fullName>
    </submittedName>
</protein>